<keyword evidence="11" id="KW-1185">Reference proteome</keyword>
<dbReference type="PROSITE" id="PS50234">
    <property type="entry name" value="VWFA"/>
    <property type="match status" value="1"/>
</dbReference>
<organism evidence="10 11">
    <name type="scientific">Suricata suricatta</name>
    <name type="common">Meerkat</name>
    <dbReference type="NCBI Taxonomy" id="37032"/>
    <lineage>
        <taxon>Eukaryota</taxon>
        <taxon>Metazoa</taxon>
        <taxon>Chordata</taxon>
        <taxon>Craniata</taxon>
        <taxon>Vertebrata</taxon>
        <taxon>Euteleostomi</taxon>
        <taxon>Mammalia</taxon>
        <taxon>Eutheria</taxon>
        <taxon>Laurasiatheria</taxon>
        <taxon>Carnivora</taxon>
        <taxon>Feliformia</taxon>
        <taxon>Herpestidae</taxon>
        <taxon>Suricata</taxon>
    </lineage>
</organism>
<dbReference type="GO" id="GO:0005886">
    <property type="term" value="C:plasma membrane"/>
    <property type="evidence" value="ECO:0007669"/>
    <property type="project" value="TreeGrafter"/>
</dbReference>
<dbReference type="FunFam" id="3.40.50.410:FF:000024">
    <property type="entry name" value="Anthrax toxin receptor"/>
    <property type="match status" value="1"/>
</dbReference>
<dbReference type="InterPro" id="IPR013783">
    <property type="entry name" value="Ig-like_fold"/>
</dbReference>
<comment type="similarity">
    <text evidence="2">Belongs to the ATR family.</text>
</comment>
<dbReference type="Pfam" id="PF05587">
    <property type="entry name" value="Anth_Ig"/>
    <property type="match status" value="1"/>
</dbReference>
<dbReference type="GO" id="GO:0046872">
    <property type="term" value="F:metal ion binding"/>
    <property type="evidence" value="ECO:0007669"/>
    <property type="project" value="UniProtKB-KW"/>
</dbReference>
<evidence type="ECO:0000256" key="6">
    <source>
        <dbReference type="ARBA" id="ARBA00022989"/>
    </source>
</evidence>
<dbReference type="AlphaFoldDB" id="A0A673SVZ5"/>
<dbReference type="GO" id="GO:0004888">
    <property type="term" value="F:transmembrane signaling receptor activity"/>
    <property type="evidence" value="ECO:0007669"/>
    <property type="project" value="TreeGrafter"/>
</dbReference>
<dbReference type="InterPro" id="IPR008400">
    <property type="entry name" value="Anthrax_toxin_rcpt_extracel"/>
</dbReference>
<dbReference type="InterPro" id="IPR036465">
    <property type="entry name" value="vWFA_dom_sf"/>
</dbReference>
<accession>A0A673SVZ5</accession>
<keyword evidence="6" id="KW-1133">Transmembrane helix</keyword>
<dbReference type="InterPro" id="IPR002035">
    <property type="entry name" value="VWF_A"/>
</dbReference>
<feature type="signal peptide" evidence="8">
    <location>
        <begin position="1"/>
        <end position="26"/>
    </location>
</feature>
<dbReference type="Gene3D" id="2.60.40.10">
    <property type="entry name" value="Immunoglobulins"/>
    <property type="match status" value="1"/>
</dbReference>
<dbReference type="Proteomes" id="UP000472268">
    <property type="component" value="Chromosome 2"/>
</dbReference>
<evidence type="ECO:0000313" key="11">
    <source>
        <dbReference type="Proteomes" id="UP000472268"/>
    </source>
</evidence>
<evidence type="ECO:0000256" key="4">
    <source>
        <dbReference type="ARBA" id="ARBA00022723"/>
    </source>
</evidence>
<reference evidence="10 11" key="1">
    <citation type="submission" date="2019-05" db="EMBL/GenBank/DDBJ databases">
        <title>A Chromosome-scale Meerkat (S. suricatta) Genome Assembly.</title>
        <authorList>
            <person name="Dudchenko O."/>
            <person name="Lieberman Aiden E."/>
            <person name="Tung J."/>
            <person name="Barreiro L.B."/>
            <person name="Clutton-Brock T.H."/>
        </authorList>
    </citation>
    <scope>NUCLEOTIDE SEQUENCE [LARGE SCALE GENOMIC DNA]</scope>
</reference>
<evidence type="ECO:0000256" key="1">
    <source>
        <dbReference type="ARBA" id="ARBA00004479"/>
    </source>
</evidence>
<dbReference type="SUPFAM" id="SSF53300">
    <property type="entry name" value="vWA-like"/>
    <property type="match status" value="1"/>
</dbReference>
<keyword evidence="7" id="KW-0472">Membrane</keyword>
<keyword evidence="4" id="KW-0479">Metal-binding</keyword>
<dbReference type="Ensembl" id="ENSSSUT00005001152.1">
    <property type="protein sequence ID" value="ENSSSUP00005000969.1"/>
    <property type="gene ID" value="ENSSSUG00005000683.1"/>
</dbReference>
<reference evidence="10" key="2">
    <citation type="submission" date="2025-08" db="UniProtKB">
        <authorList>
            <consortium name="Ensembl"/>
        </authorList>
    </citation>
    <scope>IDENTIFICATION</scope>
</reference>
<sequence>MGSHGLGVPGPALFLLLVLWPPLMKAGSLQHNVRGSRDLHGLSLSRRTLLNHFHPDGAMIHHLRGHYPFKSRIKETTHSCQSSYDLYFILDKSGSVNNNWMDIYNLVEDLLKKFENPNMRISFITYSTEGHTVMKLTSDVNEIRDGLSRLRNTVPTGATNMQEGFKKANEQIRQANSGGNKVSSMIISLTDGTLMPEAFEETKSEAAKSRNMGSTVYVIGVKDYMKDQLLEIADSPQHVLGVEYGFKELKHIVEPLLSKLCIEITSVEPSSLCAGEDYQVMISGKGFNNAVNQEEVICRFRFSDNKFFDKKANTVDKNTITCPGVMIEKPDKLVHVEVSLNNAISFIKSNANITAKTCPCREPPMQKIILAPVKKCVQPCPVIAPCKCRGGRIRRIEVRRAFRWG</sequence>
<dbReference type="OMA" id="AWACETE"/>
<dbReference type="Gene3D" id="3.40.50.410">
    <property type="entry name" value="von Willebrand factor, type A domain"/>
    <property type="match status" value="1"/>
</dbReference>
<evidence type="ECO:0000256" key="7">
    <source>
        <dbReference type="ARBA" id="ARBA00023136"/>
    </source>
</evidence>
<dbReference type="GO" id="GO:0009986">
    <property type="term" value="C:cell surface"/>
    <property type="evidence" value="ECO:0007669"/>
    <property type="project" value="TreeGrafter"/>
</dbReference>
<evidence type="ECO:0000256" key="8">
    <source>
        <dbReference type="SAM" id="SignalP"/>
    </source>
</evidence>
<evidence type="ECO:0000256" key="5">
    <source>
        <dbReference type="ARBA" id="ARBA00022729"/>
    </source>
</evidence>
<feature type="domain" description="VWFA" evidence="9">
    <location>
        <begin position="85"/>
        <end position="260"/>
    </location>
</feature>
<evidence type="ECO:0000256" key="3">
    <source>
        <dbReference type="ARBA" id="ARBA00022692"/>
    </source>
</evidence>
<feature type="chain" id="PRO_5025419840" description="VWFA domain-containing protein" evidence="8">
    <location>
        <begin position="27"/>
        <end position="405"/>
    </location>
</feature>
<comment type="subcellular location">
    <subcellularLocation>
        <location evidence="1">Membrane</location>
        <topology evidence="1">Single-pass type I membrane protein</topology>
    </subcellularLocation>
</comment>
<dbReference type="PANTHER" id="PTHR16059:SF16">
    <property type="entry name" value="ANTHRAX TOXIN RECEPTOR-LIKE"/>
    <property type="match status" value="1"/>
</dbReference>
<proteinExistence type="inferred from homology"/>
<reference evidence="10" key="3">
    <citation type="submission" date="2025-09" db="UniProtKB">
        <authorList>
            <consortium name="Ensembl"/>
        </authorList>
    </citation>
    <scope>IDENTIFICATION</scope>
</reference>
<keyword evidence="3" id="KW-0812">Transmembrane</keyword>
<name>A0A673SVZ5_SURSU</name>
<evidence type="ECO:0000259" key="9">
    <source>
        <dbReference type="PROSITE" id="PS50234"/>
    </source>
</evidence>
<evidence type="ECO:0000256" key="2">
    <source>
        <dbReference type="ARBA" id="ARBA00008095"/>
    </source>
</evidence>
<dbReference type="PANTHER" id="PTHR16059">
    <property type="entry name" value="ANTHRAX TOXIN RECEPTOR"/>
    <property type="match status" value="1"/>
</dbReference>
<dbReference type="Pfam" id="PF00092">
    <property type="entry name" value="VWA"/>
    <property type="match status" value="1"/>
</dbReference>
<evidence type="ECO:0000313" key="10">
    <source>
        <dbReference type="Ensembl" id="ENSSSUP00005000969.1"/>
    </source>
</evidence>
<keyword evidence="5 8" id="KW-0732">Signal</keyword>
<protein>
    <recommendedName>
        <fullName evidence="9">VWFA domain-containing protein</fullName>
    </recommendedName>
</protein>
<gene>
    <name evidence="10" type="primary">ANTXRL</name>
</gene>
<dbReference type="SMART" id="SM00327">
    <property type="entry name" value="VWA"/>
    <property type="match status" value="1"/>
</dbReference>